<dbReference type="Gene3D" id="3.30.56.10">
    <property type="match status" value="2"/>
</dbReference>
<dbReference type="SMART" id="SM00874">
    <property type="entry name" value="B5"/>
    <property type="match status" value="1"/>
</dbReference>
<dbReference type="Pfam" id="PF03483">
    <property type="entry name" value="B3_4"/>
    <property type="match status" value="1"/>
</dbReference>
<feature type="binding site" evidence="15">
    <location>
        <position position="460"/>
    </location>
    <ligand>
        <name>Mg(2+)</name>
        <dbReference type="ChEBI" id="CHEBI:18420"/>
        <note>shared with alpha subunit</note>
    </ligand>
</feature>
<dbReference type="Pfam" id="PF17759">
    <property type="entry name" value="tRNA_synthFbeta"/>
    <property type="match status" value="1"/>
</dbReference>
<name>A0A840BK85_9RHOO</name>
<comment type="similarity">
    <text evidence="2 15">Belongs to the phenylalanyl-tRNA synthetase beta subunit family. Type 1 subfamily.</text>
</comment>
<gene>
    <name evidence="15" type="primary">pheT</name>
    <name evidence="20" type="ORF">GGR36_001287</name>
</gene>
<evidence type="ECO:0000256" key="14">
    <source>
        <dbReference type="ARBA" id="ARBA00049255"/>
    </source>
</evidence>
<feature type="binding site" evidence="15">
    <location>
        <position position="464"/>
    </location>
    <ligand>
        <name>Mg(2+)</name>
        <dbReference type="ChEBI" id="CHEBI:18420"/>
        <note>shared with alpha subunit</note>
    </ligand>
</feature>
<keyword evidence="5 16" id="KW-0820">tRNA-binding</keyword>
<feature type="domain" description="FDX-ACB" evidence="18">
    <location>
        <begin position="699"/>
        <end position="792"/>
    </location>
</feature>
<dbReference type="FunFam" id="3.30.70.380:FF:000001">
    <property type="entry name" value="Phenylalanine--tRNA ligase beta subunit"/>
    <property type="match status" value="1"/>
</dbReference>
<dbReference type="InterPro" id="IPR033714">
    <property type="entry name" value="tRNA_bind_bactPheRS"/>
</dbReference>
<dbReference type="PROSITE" id="PS50886">
    <property type="entry name" value="TRBD"/>
    <property type="match status" value="1"/>
</dbReference>
<dbReference type="CDD" id="cd00769">
    <property type="entry name" value="PheRS_beta_core"/>
    <property type="match status" value="1"/>
</dbReference>
<dbReference type="SMART" id="SM00873">
    <property type="entry name" value="B3_4"/>
    <property type="match status" value="1"/>
</dbReference>
<dbReference type="SUPFAM" id="SSF50249">
    <property type="entry name" value="Nucleic acid-binding proteins"/>
    <property type="match status" value="1"/>
</dbReference>
<dbReference type="FunFam" id="3.30.930.10:FF:000022">
    <property type="entry name" value="Phenylalanine--tRNA ligase beta subunit"/>
    <property type="match status" value="1"/>
</dbReference>
<dbReference type="InterPro" id="IPR005146">
    <property type="entry name" value="B3/B4_tRNA-bd"/>
</dbReference>
<dbReference type="SUPFAM" id="SSF54991">
    <property type="entry name" value="Anticodon-binding domain of PheRS"/>
    <property type="match status" value="1"/>
</dbReference>
<evidence type="ECO:0000256" key="12">
    <source>
        <dbReference type="ARBA" id="ARBA00022917"/>
    </source>
</evidence>
<dbReference type="InterPro" id="IPR045060">
    <property type="entry name" value="Phe-tRNA-ligase_IIc_bsu"/>
</dbReference>
<evidence type="ECO:0000313" key="20">
    <source>
        <dbReference type="EMBL" id="MBB4011979.1"/>
    </source>
</evidence>
<dbReference type="GO" id="GO:0000287">
    <property type="term" value="F:magnesium ion binding"/>
    <property type="evidence" value="ECO:0007669"/>
    <property type="project" value="UniProtKB-UniRule"/>
</dbReference>
<evidence type="ECO:0000256" key="7">
    <source>
        <dbReference type="ARBA" id="ARBA00022723"/>
    </source>
</evidence>
<keyword evidence="11 16" id="KW-0694">RNA-binding</keyword>
<dbReference type="EMBL" id="JACIET010000001">
    <property type="protein sequence ID" value="MBB4011979.1"/>
    <property type="molecule type" value="Genomic_DNA"/>
</dbReference>
<accession>A0A840BK85</accession>
<evidence type="ECO:0000256" key="3">
    <source>
        <dbReference type="ARBA" id="ARBA00011209"/>
    </source>
</evidence>
<dbReference type="PANTHER" id="PTHR10947:SF0">
    <property type="entry name" value="PHENYLALANINE--TRNA LIGASE BETA SUBUNIT"/>
    <property type="match status" value="1"/>
</dbReference>
<dbReference type="FunFam" id="2.40.50.140:FF:000045">
    <property type="entry name" value="Phenylalanine--tRNA ligase beta subunit"/>
    <property type="match status" value="1"/>
</dbReference>
<dbReference type="InterPro" id="IPR012340">
    <property type="entry name" value="NA-bd_OB-fold"/>
</dbReference>
<dbReference type="InterPro" id="IPR002547">
    <property type="entry name" value="tRNA-bd_dom"/>
</dbReference>
<comment type="caution">
    <text evidence="20">The sequence shown here is derived from an EMBL/GenBank/DDBJ whole genome shotgun (WGS) entry which is preliminary data.</text>
</comment>
<dbReference type="Gene3D" id="3.50.40.10">
    <property type="entry name" value="Phenylalanyl-trna Synthetase, Chain B, domain 3"/>
    <property type="match status" value="1"/>
</dbReference>
<feature type="domain" description="TRNA-binding" evidence="17">
    <location>
        <begin position="39"/>
        <end position="148"/>
    </location>
</feature>
<dbReference type="Gene3D" id="3.30.70.380">
    <property type="entry name" value="Ferrodoxin-fold anticodon-binding domain"/>
    <property type="match status" value="1"/>
</dbReference>
<dbReference type="GO" id="GO:0005524">
    <property type="term" value="F:ATP binding"/>
    <property type="evidence" value="ECO:0007669"/>
    <property type="project" value="UniProtKB-UniRule"/>
</dbReference>
<evidence type="ECO:0000259" key="18">
    <source>
        <dbReference type="PROSITE" id="PS51447"/>
    </source>
</evidence>
<evidence type="ECO:0000259" key="17">
    <source>
        <dbReference type="PROSITE" id="PS50886"/>
    </source>
</evidence>
<dbReference type="InterPro" id="IPR004532">
    <property type="entry name" value="Phe-tRNA-ligase_IIc_bsu_bact"/>
</dbReference>
<dbReference type="GO" id="GO:0000049">
    <property type="term" value="F:tRNA binding"/>
    <property type="evidence" value="ECO:0007669"/>
    <property type="project" value="UniProtKB-UniRule"/>
</dbReference>
<dbReference type="InterPro" id="IPR020825">
    <property type="entry name" value="Phe-tRNA_synthase-like_B3/B4"/>
</dbReference>
<organism evidence="20 21">
    <name type="scientific">Niveibacterium umoris</name>
    <dbReference type="NCBI Taxonomy" id="1193620"/>
    <lineage>
        <taxon>Bacteria</taxon>
        <taxon>Pseudomonadati</taxon>
        <taxon>Pseudomonadota</taxon>
        <taxon>Betaproteobacteria</taxon>
        <taxon>Rhodocyclales</taxon>
        <taxon>Rhodocyclaceae</taxon>
        <taxon>Niveibacterium</taxon>
    </lineage>
</organism>
<dbReference type="PANTHER" id="PTHR10947">
    <property type="entry name" value="PHENYLALANYL-TRNA SYNTHETASE BETA CHAIN AND LEUCINE-RICH REPEAT-CONTAINING PROTEIN 47"/>
    <property type="match status" value="1"/>
</dbReference>
<keyword evidence="6 15" id="KW-0436">Ligase</keyword>
<dbReference type="InterPro" id="IPR009061">
    <property type="entry name" value="DNA-bd_dom_put_sf"/>
</dbReference>
<feature type="binding site" evidence="15">
    <location>
        <position position="463"/>
    </location>
    <ligand>
        <name>Mg(2+)</name>
        <dbReference type="ChEBI" id="CHEBI:18420"/>
        <note>shared with alpha subunit</note>
    </ligand>
</feature>
<evidence type="ECO:0000259" key="19">
    <source>
        <dbReference type="PROSITE" id="PS51483"/>
    </source>
</evidence>
<feature type="binding site" evidence="15">
    <location>
        <position position="454"/>
    </location>
    <ligand>
        <name>Mg(2+)</name>
        <dbReference type="ChEBI" id="CHEBI:18420"/>
        <note>shared with alpha subunit</note>
    </ligand>
</feature>
<keyword evidence="9 15" id="KW-0067">ATP-binding</keyword>
<dbReference type="NCBIfam" id="TIGR00472">
    <property type="entry name" value="pheT_bact"/>
    <property type="match status" value="1"/>
</dbReference>
<dbReference type="GO" id="GO:0009328">
    <property type="term" value="C:phenylalanine-tRNA ligase complex"/>
    <property type="evidence" value="ECO:0007669"/>
    <property type="project" value="TreeGrafter"/>
</dbReference>
<dbReference type="GO" id="GO:0004826">
    <property type="term" value="F:phenylalanine-tRNA ligase activity"/>
    <property type="evidence" value="ECO:0007669"/>
    <property type="project" value="UniProtKB-UniRule"/>
</dbReference>
<comment type="cofactor">
    <cofactor evidence="15">
        <name>Mg(2+)</name>
        <dbReference type="ChEBI" id="CHEBI:18420"/>
    </cofactor>
    <text evidence="15">Binds 2 magnesium ions per tetramer.</text>
</comment>
<evidence type="ECO:0000256" key="11">
    <source>
        <dbReference type="ARBA" id="ARBA00022884"/>
    </source>
</evidence>
<dbReference type="Gene3D" id="3.30.930.10">
    <property type="entry name" value="Bira Bifunctional Protein, Domain 2"/>
    <property type="match status" value="1"/>
</dbReference>
<evidence type="ECO:0000256" key="15">
    <source>
        <dbReference type="HAMAP-Rule" id="MF_00283"/>
    </source>
</evidence>
<evidence type="ECO:0000256" key="9">
    <source>
        <dbReference type="ARBA" id="ARBA00022840"/>
    </source>
</evidence>
<reference evidence="20 21" key="1">
    <citation type="submission" date="2020-08" db="EMBL/GenBank/DDBJ databases">
        <title>Genomic Encyclopedia of Type Strains, Phase IV (KMG-IV): sequencing the most valuable type-strain genomes for metagenomic binning, comparative biology and taxonomic classification.</title>
        <authorList>
            <person name="Goeker M."/>
        </authorList>
    </citation>
    <scope>NUCLEOTIDE SEQUENCE [LARGE SCALE GENOMIC DNA]</scope>
    <source>
        <strain evidence="20 21">DSM 106739</strain>
    </source>
</reference>
<comment type="subcellular location">
    <subcellularLocation>
        <location evidence="1 15">Cytoplasm</location>
    </subcellularLocation>
</comment>
<keyword evidence="21" id="KW-1185">Reference proteome</keyword>
<sequence>MQFSEHWLRTFVNPALDSSALGHLLTMAGLEVEDAKGVAPAFSGVVVGKIVDAQPHPNADRLRVCKVDAGLAEPLQIVCGAPNAAAGMKVPCALVGATLPGDFEIKAAKLRGVESFGMLCSARELGISDENAGLLALPDDFVVGQDIRTALSLDDTVFTIKLTPNRPDCLSLLGVAREVAALTGVPFSAPAVRDVSATHTEKREVLLDAPDGCPRYLGRVLRNVDPTKQAPDWMKQRLERCGIRSIGAVVDVTNYVMLELGQPLHAFDNERLSGDIHVRWSHSGDRIVLLNGQELTPNPKTLLIADENGPLALAGVMGGEASGVTDATSHVFLESAFFQPDAIVGRARAYGFTSDASHRFERGVDFTLQRQAIERATELILGICGGEAGPTIEQVADDALPSRLPVSVRVARASQVIGVDFSAAQIAEILGRLTSDVTAVGSSVEIVPPSYRFDLQIEEDLIEEIARLHGYEAIPEKSPVGMLGMLPLPESRRSAAALRRLLAARDFQEVINYAFVEEAWERDFSANADPIRLANPIASHLSVMRSSLLGGLVGTLTANQRRRSSRVRIFEIGRCFIKDPEAQPVVGYRQPHRIAALAWGPADAEQWGQASRKVDFFDLKADLEALFDGRALAFARISHPALHPGRAAEVRCDDRVIGYIGEIHPNWVQRYDLVSAPVVFEIDLDEAVSRPVPVFEAPSKFPPMVRDLALVVPASVASGALLDELRMAALPIVQAIELFDVYHGKGIEPDRKSVAFRIRFQHTDRTLEDAEVDAAIEVLVGRASERLGAQLRS</sequence>
<feature type="domain" description="B5" evidence="19">
    <location>
        <begin position="401"/>
        <end position="476"/>
    </location>
</feature>
<dbReference type="AlphaFoldDB" id="A0A840BK85"/>
<dbReference type="InterPro" id="IPR041616">
    <property type="entry name" value="PheRS_beta_core"/>
</dbReference>
<dbReference type="GO" id="GO:0006432">
    <property type="term" value="P:phenylalanyl-tRNA aminoacylation"/>
    <property type="evidence" value="ECO:0007669"/>
    <property type="project" value="UniProtKB-UniRule"/>
</dbReference>
<keyword evidence="12 15" id="KW-0648">Protein biosynthesis</keyword>
<dbReference type="Pfam" id="PF03147">
    <property type="entry name" value="FDX-ACB"/>
    <property type="match status" value="1"/>
</dbReference>
<dbReference type="RefSeq" id="WP_183633240.1">
    <property type="nucleotide sequence ID" value="NZ_BAABLE010000011.1"/>
</dbReference>
<comment type="subunit">
    <text evidence="3 15">Tetramer of two alpha and two beta subunits.</text>
</comment>
<dbReference type="InterPro" id="IPR005147">
    <property type="entry name" value="tRNA_synthase_B5-dom"/>
</dbReference>
<dbReference type="SMART" id="SM00896">
    <property type="entry name" value="FDX-ACB"/>
    <property type="match status" value="1"/>
</dbReference>
<dbReference type="InterPro" id="IPR005121">
    <property type="entry name" value="Fdx_antiC-bd"/>
</dbReference>
<dbReference type="HAMAP" id="MF_00283">
    <property type="entry name" value="Phe_tRNA_synth_beta1"/>
    <property type="match status" value="1"/>
</dbReference>
<evidence type="ECO:0000256" key="6">
    <source>
        <dbReference type="ARBA" id="ARBA00022598"/>
    </source>
</evidence>
<dbReference type="SUPFAM" id="SSF56037">
    <property type="entry name" value="PheT/TilS domain"/>
    <property type="match status" value="1"/>
</dbReference>
<evidence type="ECO:0000256" key="13">
    <source>
        <dbReference type="ARBA" id="ARBA00023146"/>
    </source>
</evidence>
<keyword evidence="13 15" id="KW-0030">Aminoacyl-tRNA synthetase</keyword>
<dbReference type="NCBIfam" id="NF045760">
    <property type="entry name" value="YtpR"/>
    <property type="match status" value="1"/>
</dbReference>
<dbReference type="FunFam" id="3.50.40.10:FF:000001">
    <property type="entry name" value="Phenylalanine--tRNA ligase beta subunit"/>
    <property type="match status" value="1"/>
</dbReference>
<dbReference type="InterPro" id="IPR036690">
    <property type="entry name" value="Fdx_antiC-bd_sf"/>
</dbReference>
<protein>
    <recommendedName>
        <fullName evidence="15">Phenylalanine--tRNA ligase beta subunit</fullName>
        <ecNumber evidence="15">6.1.1.20</ecNumber>
    </recommendedName>
    <alternativeName>
        <fullName evidence="15">Phenylalanyl-tRNA synthetase beta subunit</fullName>
        <shortName evidence="15">PheRS</shortName>
    </alternativeName>
</protein>
<dbReference type="Proteomes" id="UP000561045">
    <property type="component" value="Unassembled WGS sequence"/>
</dbReference>
<keyword evidence="4 15" id="KW-0963">Cytoplasm</keyword>
<dbReference type="CDD" id="cd02796">
    <property type="entry name" value="tRNA_bind_bactPheRS"/>
    <property type="match status" value="1"/>
</dbReference>
<dbReference type="InterPro" id="IPR045864">
    <property type="entry name" value="aa-tRNA-synth_II/BPL/LPL"/>
</dbReference>
<evidence type="ECO:0000256" key="2">
    <source>
        <dbReference type="ARBA" id="ARBA00008653"/>
    </source>
</evidence>
<evidence type="ECO:0000256" key="1">
    <source>
        <dbReference type="ARBA" id="ARBA00004496"/>
    </source>
</evidence>
<evidence type="ECO:0000256" key="4">
    <source>
        <dbReference type="ARBA" id="ARBA00022490"/>
    </source>
</evidence>
<evidence type="ECO:0000256" key="5">
    <source>
        <dbReference type="ARBA" id="ARBA00022555"/>
    </source>
</evidence>
<proteinExistence type="inferred from homology"/>
<evidence type="ECO:0000256" key="10">
    <source>
        <dbReference type="ARBA" id="ARBA00022842"/>
    </source>
</evidence>
<keyword evidence="7 15" id="KW-0479">Metal-binding</keyword>
<dbReference type="EC" id="6.1.1.20" evidence="15"/>
<comment type="catalytic activity">
    <reaction evidence="14 15">
        <text>tRNA(Phe) + L-phenylalanine + ATP = L-phenylalanyl-tRNA(Phe) + AMP + diphosphate + H(+)</text>
        <dbReference type="Rhea" id="RHEA:19413"/>
        <dbReference type="Rhea" id="RHEA-COMP:9668"/>
        <dbReference type="Rhea" id="RHEA-COMP:9699"/>
        <dbReference type="ChEBI" id="CHEBI:15378"/>
        <dbReference type="ChEBI" id="CHEBI:30616"/>
        <dbReference type="ChEBI" id="CHEBI:33019"/>
        <dbReference type="ChEBI" id="CHEBI:58095"/>
        <dbReference type="ChEBI" id="CHEBI:78442"/>
        <dbReference type="ChEBI" id="CHEBI:78531"/>
        <dbReference type="ChEBI" id="CHEBI:456215"/>
        <dbReference type="EC" id="6.1.1.20"/>
    </reaction>
</comment>
<dbReference type="Gene3D" id="2.40.50.140">
    <property type="entry name" value="Nucleic acid-binding proteins"/>
    <property type="match status" value="1"/>
</dbReference>
<dbReference type="SUPFAM" id="SSF46955">
    <property type="entry name" value="Putative DNA-binding domain"/>
    <property type="match status" value="1"/>
</dbReference>
<keyword evidence="10 15" id="KW-0460">Magnesium</keyword>
<dbReference type="Pfam" id="PF01588">
    <property type="entry name" value="tRNA_bind"/>
    <property type="match status" value="1"/>
</dbReference>
<dbReference type="PROSITE" id="PS51483">
    <property type="entry name" value="B5"/>
    <property type="match status" value="1"/>
</dbReference>
<dbReference type="Pfam" id="PF03484">
    <property type="entry name" value="B5"/>
    <property type="match status" value="1"/>
</dbReference>
<keyword evidence="8 15" id="KW-0547">Nucleotide-binding</keyword>
<evidence type="ECO:0000313" key="21">
    <source>
        <dbReference type="Proteomes" id="UP000561045"/>
    </source>
</evidence>
<dbReference type="PROSITE" id="PS51447">
    <property type="entry name" value="FDX_ACB"/>
    <property type="match status" value="1"/>
</dbReference>
<evidence type="ECO:0000256" key="8">
    <source>
        <dbReference type="ARBA" id="ARBA00022741"/>
    </source>
</evidence>
<dbReference type="SUPFAM" id="SSF55681">
    <property type="entry name" value="Class II aaRS and biotin synthetases"/>
    <property type="match status" value="1"/>
</dbReference>
<evidence type="ECO:0000256" key="16">
    <source>
        <dbReference type="PROSITE-ProRule" id="PRU00209"/>
    </source>
</evidence>